<evidence type="ECO:0000313" key="4">
    <source>
        <dbReference type="EMBL" id="OHU94979.1"/>
    </source>
</evidence>
<evidence type="ECO:0000256" key="1">
    <source>
        <dbReference type="ARBA" id="ARBA00010996"/>
    </source>
</evidence>
<name>A0A1S1N1B2_9GAMM</name>
<evidence type="ECO:0000256" key="2">
    <source>
        <dbReference type="PIRSR" id="PIRSR603782-1"/>
    </source>
</evidence>
<keyword evidence="2" id="KW-0479">Metal-binding</keyword>
<proteinExistence type="inferred from homology"/>
<evidence type="ECO:0000256" key="3">
    <source>
        <dbReference type="PIRSR" id="PIRSR603782-2"/>
    </source>
</evidence>
<reference evidence="4 5" key="1">
    <citation type="submission" date="2016-10" db="EMBL/GenBank/DDBJ databases">
        <title>Pseudoalteromonas amylolytica sp. nov., isolated from the surface seawater.</title>
        <authorList>
            <person name="Wu Y.-H."/>
            <person name="Cheng H."/>
            <person name="Jin X.-B."/>
            <person name="Wang C.-S."/>
            <person name="Xu X.-W."/>
        </authorList>
    </citation>
    <scope>NUCLEOTIDE SEQUENCE [LARGE SCALE GENOMIC DNA]</scope>
    <source>
        <strain evidence="4 5">JCM 12483</strain>
    </source>
</reference>
<comment type="similarity">
    <text evidence="1">Belongs to the SCO1/2 family.</text>
</comment>
<feature type="binding site" evidence="2">
    <location>
        <position position="73"/>
    </location>
    <ligand>
        <name>Cu cation</name>
        <dbReference type="ChEBI" id="CHEBI:23378"/>
    </ligand>
</feature>
<keyword evidence="3" id="KW-1015">Disulfide bond</keyword>
<feature type="binding site" evidence="2">
    <location>
        <position position="159"/>
    </location>
    <ligand>
        <name>Cu cation</name>
        <dbReference type="ChEBI" id="CHEBI:23378"/>
    </ligand>
</feature>
<dbReference type="GO" id="GO:0046872">
    <property type="term" value="F:metal ion binding"/>
    <property type="evidence" value="ECO:0007669"/>
    <property type="project" value="UniProtKB-KW"/>
</dbReference>
<dbReference type="InterPro" id="IPR003782">
    <property type="entry name" value="SCO1/SenC"/>
</dbReference>
<dbReference type="RefSeq" id="WP_070992495.1">
    <property type="nucleotide sequence ID" value="NZ_CBCSHD010000018.1"/>
</dbReference>
<gene>
    <name evidence="4" type="ORF">BIW53_13260</name>
</gene>
<dbReference type="PANTHER" id="PTHR12151">
    <property type="entry name" value="ELECTRON TRANSPORT PROTIN SCO1/SENC FAMILY MEMBER"/>
    <property type="match status" value="1"/>
</dbReference>
<dbReference type="STRING" id="327939.BIW53_13260"/>
<sequence>MAMAVISMAIMLGVMLSLFAPKVSSSNGIEWLAKPKDIVNFTLRTQTGKYNRQSLLGRFSIVWFGFLKCVDVCPLSLMQASELAKQLHKLGTEPVPVSFVFVSVDPERDSTEHIAQFVEYFDGSFLGATADKLALERLTSSLGVRFRISSTGKNYNVSHSVMFSVIAPDGSLVGRFAPGFDAKALAQELRVYMRAYKRRQ</sequence>
<dbReference type="CDD" id="cd02968">
    <property type="entry name" value="SCO"/>
    <property type="match status" value="1"/>
</dbReference>
<evidence type="ECO:0000313" key="5">
    <source>
        <dbReference type="Proteomes" id="UP000180253"/>
    </source>
</evidence>
<comment type="caution">
    <text evidence="4">The sequence shown here is derived from an EMBL/GenBank/DDBJ whole genome shotgun (WGS) entry which is preliminary data.</text>
</comment>
<dbReference type="EMBL" id="MNAN01000032">
    <property type="protein sequence ID" value="OHU94979.1"/>
    <property type="molecule type" value="Genomic_DNA"/>
</dbReference>
<protein>
    <recommendedName>
        <fullName evidence="6">SCO family protein</fullName>
    </recommendedName>
</protein>
<keyword evidence="2" id="KW-0186">Copper</keyword>
<dbReference type="InterPro" id="IPR036249">
    <property type="entry name" value="Thioredoxin-like_sf"/>
</dbReference>
<keyword evidence="5" id="KW-1185">Reference proteome</keyword>
<dbReference type="Proteomes" id="UP000180253">
    <property type="component" value="Unassembled WGS sequence"/>
</dbReference>
<dbReference type="Pfam" id="PF02630">
    <property type="entry name" value="SCO1-SenC"/>
    <property type="match status" value="1"/>
</dbReference>
<dbReference type="Gene3D" id="3.40.30.10">
    <property type="entry name" value="Glutaredoxin"/>
    <property type="match status" value="1"/>
</dbReference>
<dbReference type="PANTHER" id="PTHR12151:SF25">
    <property type="entry name" value="LINALOOL DEHYDRATASE_ISOMERASE DOMAIN-CONTAINING PROTEIN"/>
    <property type="match status" value="1"/>
</dbReference>
<accession>A0A1S1N1B2</accession>
<feature type="disulfide bond" description="Redox-active" evidence="3">
    <location>
        <begin position="69"/>
        <end position="73"/>
    </location>
</feature>
<organism evidence="4 5">
    <name type="scientific">Pseudoalteromonas byunsanensis</name>
    <dbReference type="NCBI Taxonomy" id="327939"/>
    <lineage>
        <taxon>Bacteria</taxon>
        <taxon>Pseudomonadati</taxon>
        <taxon>Pseudomonadota</taxon>
        <taxon>Gammaproteobacteria</taxon>
        <taxon>Alteromonadales</taxon>
        <taxon>Pseudoalteromonadaceae</taxon>
        <taxon>Pseudoalteromonas</taxon>
    </lineage>
</organism>
<feature type="binding site" evidence="2">
    <location>
        <position position="69"/>
    </location>
    <ligand>
        <name>Cu cation</name>
        <dbReference type="ChEBI" id="CHEBI:23378"/>
    </ligand>
</feature>
<dbReference type="SUPFAM" id="SSF52833">
    <property type="entry name" value="Thioredoxin-like"/>
    <property type="match status" value="1"/>
</dbReference>
<dbReference type="AlphaFoldDB" id="A0A1S1N1B2"/>
<evidence type="ECO:0008006" key="6">
    <source>
        <dbReference type="Google" id="ProtNLM"/>
    </source>
</evidence>